<dbReference type="KEGG" id="tcc:18588022"/>
<evidence type="ECO:0000313" key="2">
    <source>
        <dbReference type="Proteomes" id="UP000694886"/>
    </source>
</evidence>
<dbReference type="RefSeq" id="XP_017982258.1">
    <property type="nucleotide sequence ID" value="XM_018126769.1"/>
</dbReference>
<dbReference type="Gramene" id="Tc09v2_t004340.1">
    <property type="protein sequence ID" value="Tc09v2_p004340.1"/>
    <property type="gene ID" value="Tc09v2_g004340"/>
</dbReference>
<evidence type="ECO:0000256" key="1">
    <source>
        <dbReference type="SAM" id="MobiDB-lite"/>
    </source>
</evidence>
<reference evidence="2" key="1">
    <citation type="journal article" date="1997" name="Nucleic Acids Res.">
        <title>tRNAscan-SE: a program for improved detection of transfer RNA genes in genomic sequence.</title>
        <authorList>
            <person name="Lowe T.M."/>
            <person name="Eddy S.R."/>
        </authorList>
    </citation>
    <scope>NUCLEOTIDE SEQUENCE [LARGE SCALE GENOMIC DNA]</scope>
    <source>
        <strain evidence="2">r\B97-61/B2</strain>
    </source>
</reference>
<sequence length="110" mass="12584">METLANYQLSIHDQEHKRDLDKTMDEIDEQTEEHDETVPGDIVSTKLVQLLIMMRYCFVQDELEAELGEHEGAYLEEQASPGGHSCPCTSCICPMYQLMKSTSLLLYRQG</sequence>
<feature type="compositionally biased region" description="Basic and acidic residues" evidence="1">
    <location>
        <begin position="15"/>
        <end position="25"/>
    </location>
</feature>
<feature type="region of interest" description="Disordered" evidence="1">
    <location>
        <begin position="15"/>
        <end position="38"/>
    </location>
</feature>
<accession>A0AB32WW50</accession>
<feature type="compositionally biased region" description="Acidic residues" evidence="1">
    <location>
        <begin position="26"/>
        <end position="35"/>
    </location>
</feature>
<organism evidence="2 3">
    <name type="scientific">Theobroma cacao</name>
    <name type="common">Cacao</name>
    <name type="synonym">Cocoa</name>
    <dbReference type="NCBI Taxonomy" id="3641"/>
    <lineage>
        <taxon>Eukaryota</taxon>
        <taxon>Viridiplantae</taxon>
        <taxon>Streptophyta</taxon>
        <taxon>Embryophyta</taxon>
        <taxon>Tracheophyta</taxon>
        <taxon>Spermatophyta</taxon>
        <taxon>Magnoliopsida</taxon>
        <taxon>eudicotyledons</taxon>
        <taxon>Gunneridae</taxon>
        <taxon>Pentapetalae</taxon>
        <taxon>rosids</taxon>
        <taxon>malvids</taxon>
        <taxon>Malvales</taxon>
        <taxon>Malvaceae</taxon>
        <taxon>Byttnerioideae</taxon>
        <taxon>Theobroma</taxon>
    </lineage>
</organism>
<dbReference type="GeneID" id="18588022"/>
<proteinExistence type="predicted"/>
<reference evidence="3" key="2">
    <citation type="submission" date="2025-08" db="UniProtKB">
        <authorList>
            <consortium name="RefSeq"/>
        </authorList>
    </citation>
    <scope>IDENTIFICATION</scope>
</reference>
<protein>
    <submittedName>
        <fullName evidence="3">Vacuolar protein sorting-associated protein 32 homolog 1</fullName>
    </submittedName>
</protein>
<evidence type="ECO:0000313" key="3">
    <source>
        <dbReference type="RefSeq" id="XP_017982258.1"/>
    </source>
</evidence>
<dbReference type="Proteomes" id="UP000694886">
    <property type="component" value="Chromosome 9"/>
</dbReference>
<name>A0AB32WW50_THECC</name>
<gene>
    <name evidence="3" type="primary">LOC18588022</name>
</gene>
<dbReference type="AlphaFoldDB" id="A0AB32WW50"/>